<protein>
    <recommendedName>
        <fullName evidence="3">Addiction module toxin RelE</fullName>
    </recommendedName>
</protein>
<comment type="caution">
    <text evidence="1">The sequence shown here is derived from an EMBL/GenBank/DDBJ whole genome shotgun (WGS) entry which is preliminary data.</text>
</comment>
<evidence type="ECO:0000313" key="1">
    <source>
        <dbReference type="EMBL" id="OGG12986.1"/>
    </source>
</evidence>
<dbReference type="Proteomes" id="UP000177383">
    <property type="component" value="Unassembled WGS sequence"/>
</dbReference>
<feature type="non-terminal residue" evidence="1">
    <location>
        <position position="109"/>
    </location>
</feature>
<proteinExistence type="predicted"/>
<dbReference type="Pfam" id="PF05973">
    <property type="entry name" value="Gp49"/>
    <property type="match status" value="1"/>
</dbReference>
<organism evidence="1 2">
    <name type="scientific">Candidatus Gottesmanbacteria bacterium RIFCSPHIGHO2_01_FULL_39_10</name>
    <dbReference type="NCBI Taxonomy" id="1798375"/>
    <lineage>
        <taxon>Bacteria</taxon>
        <taxon>Candidatus Gottesmaniibacteriota</taxon>
    </lineage>
</organism>
<dbReference type="STRING" id="1798375.A2773_01460"/>
<evidence type="ECO:0000313" key="2">
    <source>
        <dbReference type="Proteomes" id="UP000177383"/>
    </source>
</evidence>
<dbReference type="InterPro" id="IPR009241">
    <property type="entry name" value="HigB-like"/>
</dbReference>
<accession>A0A1F5ZKF4</accession>
<sequence>MNVQFWETSSGDCPVVNFIDGLPAKTQEKIMWILELFEQYGTKLIYTKHMKKLKGYDLYELRIKFNNAIYRILLMIVETSSWLLHIFIKKTDYTPQKEIDIALVRRKLQ</sequence>
<evidence type="ECO:0008006" key="3">
    <source>
        <dbReference type="Google" id="ProtNLM"/>
    </source>
</evidence>
<gene>
    <name evidence="1" type="ORF">A2773_01460</name>
</gene>
<dbReference type="AlphaFoldDB" id="A0A1F5ZKF4"/>
<name>A0A1F5ZKF4_9BACT</name>
<reference evidence="1 2" key="1">
    <citation type="journal article" date="2016" name="Nat. Commun.">
        <title>Thousands of microbial genomes shed light on interconnected biogeochemical processes in an aquifer system.</title>
        <authorList>
            <person name="Anantharaman K."/>
            <person name="Brown C.T."/>
            <person name="Hug L.A."/>
            <person name="Sharon I."/>
            <person name="Castelle C.J."/>
            <person name="Probst A.J."/>
            <person name="Thomas B.C."/>
            <person name="Singh A."/>
            <person name="Wilkins M.J."/>
            <person name="Karaoz U."/>
            <person name="Brodie E.L."/>
            <person name="Williams K.H."/>
            <person name="Hubbard S.S."/>
            <person name="Banfield J.F."/>
        </authorList>
    </citation>
    <scope>NUCLEOTIDE SEQUENCE [LARGE SCALE GENOMIC DNA]</scope>
</reference>
<dbReference type="EMBL" id="MFJE01000064">
    <property type="protein sequence ID" value="OGG12986.1"/>
    <property type="molecule type" value="Genomic_DNA"/>
</dbReference>